<dbReference type="Pfam" id="PF01487">
    <property type="entry name" value="DHquinase_I"/>
    <property type="match status" value="1"/>
</dbReference>
<dbReference type="InterPro" id="IPR001381">
    <property type="entry name" value="DHquinase_I"/>
</dbReference>
<dbReference type="PROSITE" id="PS01028">
    <property type="entry name" value="DEHYDROQUINASE_I"/>
    <property type="match status" value="1"/>
</dbReference>
<evidence type="ECO:0000256" key="4">
    <source>
        <dbReference type="ARBA" id="ARBA00023270"/>
    </source>
</evidence>
<dbReference type="GO" id="GO:0009073">
    <property type="term" value="P:aromatic amino acid family biosynthetic process"/>
    <property type="evidence" value="ECO:0007669"/>
    <property type="project" value="UniProtKB-KW"/>
</dbReference>
<comment type="subunit">
    <text evidence="5">Homodimer.</text>
</comment>
<dbReference type="GO" id="GO:0003855">
    <property type="term" value="F:3-dehydroquinate dehydratase activity"/>
    <property type="evidence" value="ECO:0007669"/>
    <property type="project" value="UniProtKB-UniRule"/>
</dbReference>
<evidence type="ECO:0000313" key="7">
    <source>
        <dbReference type="Proteomes" id="UP001290462"/>
    </source>
</evidence>
<comment type="caution">
    <text evidence="5">Lacks conserved residue(s) required for the propagation of feature annotation.</text>
</comment>
<comment type="function">
    <text evidence="5">Involved in the third step of the chorismate pathway, which leads to the biosynthesis of aromatic amino acids. Catalyzes the cis-dehydration of 3-dehydroquinate (DHQ) and introduces the first double bond of the aromatic ring to yield 3-dehydroshikimate.</text>
</comment>
<dbReference type="EC" id="4.2.1.10" evidence="5"/>
<feature type="binding site" evidence="5">
    <location>
        <position position="82"/>
    </location>
    <ligand>
        <name>3-dehydroquinate</name>
        <dbReference type="ChEBI" id="CHEBI:32364"/>
    </ligand>
</feature>
<dbReference type="AlphaFoldDB" id="A0AAW9JTN6"/>
<comment type="caution">
    <text evidence="6">The sequence shown here is derived from an EMBL/GenBank/DDBJ whole genome shotgun (WGS) entry which is preliminary data.</text>
</comment>
<feature type="binding site" evidence="5">
    <location>
        <begin position="46"/>
        <end position="48"/>
    </location>
    <ligand>
        <name>3-dehydroquinate</name>
        <dbReference type="ChEBI" id="CHEBI:32364"/>
    </ligand>
</feature>
<gene>
    <name evidence="5 6" type="primary">aroD</name>
    <name evidence="6" type="ORF">RAK27_09650</name>
</gene>
<keyword evidence="4 5" id="KW-0704">Schiff base</keyword>
<dbReference type="RefSeq" id="WP_119906859.1">
    <property type="nucleotide sequence ID" value="NZ_CBCPHT010000001.1"/>
</dbReference>
<dbReference type="NCBIfam" id="TIGR01093">
    <property type="entry name" value="aroD"/>
    <property type="match status" value="1"/>
</dbReference>
<sequence length="253" mass="27907">MKTVTVKDVILGEGAPKICVPMVGKTLTELKEEATELVGLDLDIVEWRVDFFNDVEEIEKVIEAATEIRTILKQKPILFTFRTLKEGGEREISETYYFELNQKMMASGLVDLTDIELFMGDTAILAAVDWAHQHDVKVVMCNHDFDKTPDKEEIISRLKKMQTLNADICKIAVMPNSSQDVVVLLDATATMQAEFADRPIVTMSMGGLGVVSRLAGETFGSAMTFGAAKKASAPGQVPIAELRSVLDLLHKSK</sequence>
<dbReference type="PANTHER" id="PTHR43699:SF1">
    <property type="entry name" value="3-DEHYDROQUINATE DEHYDRATASE"/>
    <property type="match status" value="1"/>
</dbReference>
<dbReference type="SUPFAM" id="SSF51569">
    <property type="entry name" value="Aldolase"/>
    <property type="match status" value="1"/>
</dbReference>
<dbReference type="CDD" id="cd00502">
    <property type="entry name" value="DHQase_I"/>
    <property type="match status" value="1"/>
</dbReference>
<dbReference type="InterPro" id="IPR050146">
    <property type="entry name" value="Type-I_3-dehydroquinase"/>
</dbReference>
<feature type="active site" description="Schiff-base intermediate with substrate" evidence="5">
    <location>
        <position position="170"/>
    </location>
</feature>
<keyword evidence="2 5" id="KW-0057">Aromatic amino acid biosynthesis</keyword>
<feature type="binding site" evidence="5">
    <location>
        <position position="232"/>
    </location>
    <ligand>
        <name>3-dehydroquinate</name>
        <dbReference type="ChEBI" id="CHEBI:32364"/>
    </ligand>
</feature>
<feature type="binding site" evidence="5">
    <location>
        <position position="236"/>
    </location>
    <ligand>
        <name>3-dehydroquinate</name>
        <dbReference type="ChEBI" id="CHEBI:32364"/>
    </ligand>
</feature>
<dbReference type="GO" id="GO:0009423">
    <property type="term" value="P:chorismate biosynthetic process"/>
    <property type="evidence" value="ECO:0007669"/>
    <property type="project" value="UniProtKB-UniRule"/>
</dbReference>
<keyword evidence="3 5" id="KW-0456">Lyase</keyword>
<comment type="pathway">
    <text evidence="5">Metabolic intermediate biosynthesis; chorismate biosynthesis; chorismate from D-erythrose 4-phosphate and phosphoenolpyruvate: step 3/7.</text>
</comment>
<organism evidence="6 7">
    <name type="scientific">Carnobacterium maltaromaticum</name>
    <name type="common">Carnobacterium piscicola</name>
    <dbReference type="NCBI Taxonomy" id="2751"/>
    <lineage>
        <taxon>Bacteria</taxon>
        <taxon>Bacillati</taxon>
        <taxon>Bacillota</taxon>
        <taxon>Bacilli</taxon>
        <taxon>Lactobacillales</taxon>
        <taxon>Carnobacteriaceae</taxon>
        <taxon>Carnobacterium</taxon>
    </lineage>
</organism>
<evidence type="ECO:0000313" key="6">
    <source>
        <dbReference type="EMBL" id="MDZ5758918.1"/>
    </source>
</evidence>
<evidence type="ECO:0000256" key="1">
    <source>
        <dbReference type="ARBA" id="ARBA00001864"/>
    </source>
</evidence>
<proteinExistence type="inferred from homology"/>
<dbReference type="Proteomes" id="UP001290462">
    <property type="component" value="Unassembled WGS sequence"/>
</dbReference>
<feature type="binding site" evidence="5">
    <location>
        <position position="213"/>
    </location>
    <ligand>
        <name>3-dehydroquinate</name>
        <dbReference type="ChEBI" id="CHEBI:32364"/>
    </ligand>
</feature>
<keyword evidence="5" id="KW-0028">Amino-acid biosynthesis</keyword>
<protein>
    <recommendedName>
        <fullName evidence="5">3-dehydroquinate dehydratase</fullName>
        <shortName evidence="5">3-dehydroquinase</shortName>
        <ecNumber evidence="5">4.2.1.10</ecNumber>
    </recommendedName>
    <alternativeName>
        <fullName evidence="5">Type I DHQase</fullName>
    </alternativeName>
    <alternativeName>
        <fullName evidence="5">Type I dehydroquinase</fullName>
        <shortName evidence="5">DHQ1</shortName>
    </alternativeName>
</protein>
<dbReference type="GO" id="GO:0008652">
    <property type="term" value="P:amino acid biosynthetic process"/>
    <property type="evidence" value="ECO:0007669"/>
    <property type="project" value="UniProtKB-KW"/>
</dbReference>
<dbReference type="InterPro" id="IPR018508">
    <property type="entry name" value="3-dehydroquinate_DH_AS"/>
</dbReference>
<evidence type="ECO:0000256" key="5">
    <source>
        <dbReference type="HAMAP-Rule" id="MF_00214"/>
    </source>
</evidence>
<reference evidence="6" key="1">
    <citation type="submission" date="2023-08" db="EMBL/GenBank/DDBJ databases">
        <title>Genomic characterization of piscicolin 126 produced by Carnobacterium maltaromaticum CM22 strain isolated from salmon (Salmo salar).</title>
        <authorList>
            <person name="Gonzalez-Gragera E."/>
            <person name="Garcia-Lopez J.D."/>
            <person name="Teso-Perez C."/>
            <person name="Gimenez-Hernandez I."/>
            <person name="Peralta-Sanchez J.M."/>
            <person name="Valdivia E."/>
            <person name="Montalban-Lopez M."/>
            <person name="Martin-Platero A.M."/>
            <person name="Banos A."/>
            <person name="Martinez-Bueno M."/>
        </authorList>
    </citation>
    <scope>NUCLEOTIDE SEQUENCE</scope>
    <source>
        <strain evidence="6">CM22</strain>
    </source>
</reference>
<name>A0AAW9JTN6_CARML</name>
<dbReference type="HAMAP" id="MF_00214">
    <property type="entry name" value="AroD"/>
    <property type="match status" value="1"/>
</dbReference>
<accession>A0AAW9JTN6</accession>
<comment type="similarity">
    <text evidence="5">Belongs to the type-I 3-dehydroquinase family.</text>
</comment>
<dbReference type="EMBL" id="JAVBVO010000003">
    <property type="protein sequence ID" value="MDZ5758918.1"/>
    <property type="molecule type" value="Genomic_DNA"/>
</dbReference>
<comment type="catalytic activity">
    <reaction evidence="1 5">
        <text>3-dehydroquinate = 3-dehydroshikimate + H2O</text>
        <dbReference type="Rhea" id="RHEA:21096"/>
        <dbReference type="ChEBI" id="CHEBI:15377"/>
        <dbReference type="ChEBI" id="CHEBI:16630"/>
        <dbReference type="ChEBI" id="CHEBI:32364"/>
        <dbReference type="EC" id="4.2.1.10"/>
    </reaction>
</comment>
<feature type="active site" description="Proton donor/acceptor" evidence="5">
    <location>
        <position position="143"/>
    </location>
</feature>
<dbReference type="GO" id="GO:0046279">
    <property type="term" value="P:3,4-dihydroxybenzoate biosynthetic process"/>
    <property type="evidence" value="ECO:0007669"/>
    <property type="project" value="UniProtKB-ARBA"/>
</dbReference>
<evidence type="ECO:0000256" key="2">
    <source>
        <dbReference type="ARBA" id="ARBA00023141"/>
    </source>
</evidence>
<dbReference type="PANTHER" id="PTHR43699">
    <property type="entry name" value="3-DEHYDROQUINATE DEHYDRATASE"/>
    <property type="match status" value="1"/>
</dbReference>
<evidence type="ECO:0000256" key="3">
    <source>
        <dbReference type="ARBA" id="ARBA00023239"/>
    </source>
</evidence>
<dbReference type="Gene3D" id="3.20.20.70">
    <property type="entry name" value="Aldolase class I"/>
    <property type="match status" value="1"/>
</dbReference>
<dbReference type="FunFam" id="3.20.20.70:FF:000047">
    <property type="entry name" value="3-dehydroquinate dehydratase"/>
    <property type="match status" value="1"/>
</dbReference>
<dbReference type="InterPro" id="IPR013785">
    <property type="entry name" value="Aldolase_TIM"/>
</dbReference>